<protein>
    <submittedName>
        <fullName evidence="1">Uncharacterized protein</fullName>
    </submittedName>
</protein>
<dbReference type="EMBL" id="LR134479">
    <property type="protein sequence ID" value="VEI24077.1"/>
    <property type="molecule type" value="Genomic_DNA"/>
</dbReference>
<evidence type="ECO:0000313" key="2">
    <source>
        <dbReference type="Proteomes" id="UP000282386"/>
    </source>
</evidence>
<proteinExistence type="predicted"/>
<accession>A0A7Z9D7A1</accession>
<evidence type="ECO:0000313" key="1">
    <source>
        <dbReference type="EMBL" id="VEI24077.1"/>
    </source>
</evidence>
<dbReference type="Proteomes" id="UP000282386">
    <property type="component" value="Chromosome"/>
</dbReference>
<name>A0A7Z9D7A1_9MICC</name>
<dbReference type="RefSeq" id="WP_126500465.1">
    <property type="nucleotide sequence ID" value="NZ_LR134479.1"/>
</dbReference>
<organism evidence="1 2">
    <name type="scientific">Rothia aeria</name>
    <dbReference type="NCBI Taxonomy" id="172042"/>
    <lineage>
        <taxon>Bacteria</taxon>
        <taxon>Bacillati</taxon>
        <taxon>Actinomycetota</taxon>
        <taxon>Actinomycetes</taxon>
        <taxon>Micrococcales</taxon>
        <taxon>Micrococcaceae</taxon>
        <taxon>Rothia</taxon>
    </lineage>
</organism>
<reference evidence="1 2" key="1">
    <citation type="submission" date="2018-12" db="EMBL/GenBank/DDBJ databases">
        <authorList>
            <consortium name="Pathogen Informatics"/>
        </authorList>
    </citation>
    <scope>NUCLEOTIDE SEQUENCE [LARGE SCALE GENOMIC DNA]</scope>
    <source>
        <strain evidence="1 2">NCTC10207</strain>
    </source>
</reference>
<sequence length="147" mass="17224">MEPDEFGRIIELQDAIEESDIFTRYSEYIDRVIEFTERNIIPLSEQPEVLREYVGHTRAYRCGSIDAAELERRRLELMKKPYAQKQEEAIAAHIDFLLWFEFLDGTTPEWQQDSHTSYLLDGLYKIQHSMALCEELYAHVMGTGSVS</sequence>
<dbReference type="AlphaFoldDB" id="A0A7Z9D7A1"/>
<gene>
    <name evidence="1" type="ORF">NCTC10207_01894</name>
</gene>